<dbReference type="InterPro" id="IPR014001">
    <property type="entry name" value="Helicase_ATP-bd"/>
</dbReference>
<accession>A0AAI9FXD5</accession>
<keyword evidence="2" id="KW-0378">Hydrolase</keyword>
<dbReference type="EMBL" id="ABLOMU010000037">
    <property type="protein sequence ID" value="EKT4442319.1"/>
    <property type="molecule type" value="Genomic_DNA"/>
</dbReference>
<reference evidence="2" key="1">
    <citation type="submission" date="2022-07" db="EMBL/GenBank/DDBJ databases">
        <authorList>
            <consortium name="Clinical and Environmental Microbiology Branch: Whole genome sequencing antimicrobial resistance pathogens in the healthcare setting"/>
        </authorList>
    </citation>
    <scope>NUCLEOTIDE SEQUENCE</scope>
    <source>
        <strain evidence="2">Stenotrophomonas_maltophilia_2021CK-00905</strain>
    </source>
</reference>
<dbReference type="AlphaFoldDB" id="A0AAI9FXD5"/>
<evidence type="ECO:0000259" key="1">
    <source>
        <dbReference type="PROSITE" id="PS51192"/>
    </source>
</evidence>
<gene>
    <name evidence="2" type="ORF">QEK83_002999</name>
</gene>
<organism evidence="2 3">
    <name type="scientific">Stenotrophomonas maltophilia</name>
    <name type="common">Pseudomonas maltophilia</name>
    <name type="synonym">Xanthomonas maltophilia</name>
    <dbReference type="NCBI Taxonomy" id="40324"/>
    <lineage>
        <taxon>Bacteria</taxon>
        <taxon>Pseudomonadati</taxon>
        <taxon>Pseudomonadota</taxon>
        <taxon>Gammaproteobacteria</taxon>
        <taxon>Lysobacterales</taxon>
        <taxon>Lysobacteraceae</taxon>
        <taxon>Stenotrophomonas</taxon>
        <taxon>Stenotrophomonas maltophilia group</taxon>
    </lineage>
</organism>
<dbReference type="GO" id="GO:0004386">
    <property type="term" value="F:helicase activity"/>
    <property type="evidence" value="ECO:0007669"/>
    <property type="project" value="UniProtKB-KW"/>
</dbReference>
<dbReference type="InterPro" id="IPR006935">
    <property type="entry name" value="Helicase/UvrB_N"/>
</dbReference>
<dbReference type="GO" id="GO:0005524">
    <property type="term" value="F:ATP binding"/>
    <property type="evidence" value="ECO:0007669"/>
    <property type="project" value="InterPro"/>
</dbReference>
<dbReference type="Gene3D" id="3.40.50.300">
    <property type="entry name" value="P-loop containing nucleotide triphosphate hydrolases"/>
    <property type="match status" value="2"/>
</dbReference>
<sequence>MFSKEEQSRVLASLRDAQRAAFEKIRAYIDAPHGGQSFLAVLPTGAGKSGLIATLAQSQKIGSTLILSPRVAVCEQLAEQVSGGFFADRSVSVSALREVENIDEELTDSSIYVATFQKLLCMNEDRLKDLQSRCSLVIIDEGHAEPAPKWGSLVRSFQCHKVILTATPYRNDLFQFNVGQDQNFCYTFSDAVGDAVIADPEFQACERHDLPKIVKEFIRQNPLAKVIVKARDFQGVVAAKQAMASEGFSVLAIHDRFKSDIAIGELSDVPKEIKGLDFQVIVHQRKLDEGVDLPSAKLCILTYPIASGRELVQTVGRVVRLFNGVTPLIIDCAAGSNQRLWENYKIFDRYISDAVAWNKFVRSLDTASLIESYLDVFPDVTYLGSNFKRKFDIQSIDVDKDVVIPTASVCFLSVGPGFSIESFVDTLLWRYQREGELSRHCLSLYGFHVILSVKFENSKYLKGSLFFEPSLHITIAKVVGDLLAVYDSRSINHSNDVELGTLQPVEVQRLLSLSARGKSVRVKETHARSVGTSRSRPERVSQISPDLNVAPNGQAAASYALSVTKVVNVDAAQRVESSYYLSAASGRVADQKQHSFSLESLSDWLDEVTSVISKRVTQLSPAINGYALPIAADLSGDPVSATFDFSGLDGVANVFQGSSRGQIAAGIEYVEVSSWKLKLAGARISMAYSSAEERIKFSSKNPISMAVMGSPISDFIDYLNQCEVKILFAGGVSYVGGKFYRSSLPTSVGFDLDSTAMSRIFFPLPELQALGLTEKGRLEGKEYVGTLNEKFDQNSVFDIIDSLAKGPHARYKSPQYRSLQAVIADADIVICSDMGTEAADFIISSPRFLCYVHAKCGNSVRPRSSAGALAEVGGQAVKNIEYLITSDTNLPFGNAALLSLAWPSAGSAYKISRRLRVLKKFGENVVLPATNSAYNVRLNKAISTIAERRRSPACRKEAWIVAANSFSFSNFRKQLAKGPSANAESLQAYQLMDSWAATCSANDVELRVIVSP</sequence>
<dbReference type="GO" id="GO:0005829">
    <property type="term" value="C:cytosol"/>
    <property type="evidence" value="ECO:0007669"/>
    <property type="project" value="TreeGrafter"/>
</dbReference>
<name>A0AAI9FXD5_STEMA</name>
<dbReference type="PANTHER" id="PTHR47396:SF1">
    <property type="entry name" value="ATP-DEPENDENT HELICASE IRC3-RELATED"/>
    <property type="match status" value="1"/>
</dbReference>
<dbReference type="SUPFAM" id="SSF52540">
    <property type="entry name" value="P-loop containing nucleoside triphosphate hydrolases"/>
    <property type="match status" value="1"/>
</dbReference>
<dbReference type="CDD" id="cd18785">
    <property type="entry name" value="SF2_C"/>
    <property type="match status" value="1"/>
</dbReference>
<dbReference type="Proteomes" id="UP001214521">
    <property type="component" value="Unassembled WGS sequence"/>
</dbReference>
<dbReference type="InterPro" id="IPR050742">
    <property type="entry name" value="Helicase_Restrict-Modif_Enz"/>
</dbReference>
<dbReference type="InterPro" id="IPR027417">
    <property type="entry name" value="P-loop_NTPase"/>
</dbReference>
<evidence type="ECO:0000313" key="2">
    <source>
        <dbReference type="EMBL" id="EKT4442319.1"/>
    </source>
</evidence>
<keyword evidence="2" id="KW-0547">Nucleotide-binding</keyword>
<dbReference type="GO" id="GO:0016787">
    <property type="term" value="F:hydrolase activity"/>
    <property type="evidence" value="ECO:0007669"/>
    <property type="project" value="InterPro"/>
</dbReference>
<comment type="caution">
    <text evidence="2">The sequence shown here is derived from an EMBL/GenBank/DDBJ whole genome shotgun (WGS) entry which is preliminary data.</text>
</comment>
<dbReference type="SMART" id="SM00487">
    <property type="entry name" value="DEXDc"/>
    <property type="match status" value="1"/>
</dbReference>
<dbReference type="PROSITE" id="PS51192">
    <property type="entry name" value="HELICASE_ATP_BIND_1"/>
    <property type="match status" value="1"/>
</dbReference>
<keyword evidence="2" id="KW-0067">ATP-binding</keyword>
<evidence type="ECO:0000313" key="3">
    <source>
        <dbReference type="Proteomes" id="UP001214521"/>
    </source>
</evidence>
<dbReference type="GO" id="GO:0003677">
    <property type="term" value="F:DNA binding"/>
    <property type="evidence" value="ECO:0007669"/>
    <property type="project" value="InterPro"/>
</dbReference>
<proteinExistence type="predicted"/>
<dbReference type="RefSeq" id="WP_164158513.1">
    <property type="nucleotide sequence ID" value="NZ_JBFCWN010000058.1"/>
</dbReference>
<feature type="domain" description="Helicase ATP-binding" evidence="1">
    <location>
        <begin position="29"/>
        <end position="186"/>
    </location>
</feature>
<keyword evidence="2" id="KW-0347">Helicase</keyword>
<dbReference type="PANTHER" id="PTHR47396">
    <property type="entry name" value="TYPE I RESTRICTION ENZYME ECOKI R PROTEIN"/>
    <property type="match status" value="1"/>
</dbReference>
<protein>
    <submittedName>
        <fullName evidence="2">DEAD/DEAH box helicase family protein</fullName>
    </submittedName>
</protein>
<dbReference type="Pfam" id="PF04851">
    <property type="entry name" value="ResIII"/>
    <property type="match status" value="1"/>
</dbReference>